<dbReference type="EMBL" id="UZAH01039164">
    <property type="protein sequence ID" value="VDP55592.1"/>
    <property type="molecule type" value="Genomic_DNA"/>
</dbReference>
<organism evidence="3 4">
    <name type="scientific">Heligmosomoides polygyrus</name>
    <name type="common">Parasitic roundworm</name>
    <dbReference type="NCBI Taxonomy" id="6339"/>
    <lineage>
        <taxon>Eukaryota</taxon>
        <taxon>Metazoa</taxon>
        <taxon>Ecdysozoa</taxon>
        <taxon>Nematoda</taxon>
        <taxon>Chromadorea</taxon>
        <taxon>Rhabditida</taxon>
        <taxon>Rhabditina</taxon>
        <taxon>Rhabditomorpha</taxon>
        <taxon>Strongyloidea</taxon>
        <taxon>Heligmosomidae</taxon>
        <taxon>Heligmosomoides</taxon>
    </lineage>
</organism>
<keyword evidence="1" id="KW-0812">Transmembrane</keyword>
<evidence type="ECO:0000313" key="2">
    <source>
        <dbReference type="EMBL" id="VDP55592.1"/>
    </source>
</evidence>
<dbReference type="AlphaFoldDB" id="A0A183GTR2"/>
<reference evidence="2 3" key="1">
    <citation type="submission" date="2018-11" db="EMBL/GenBank/DDBJ databases">
        <authorList>
            <consortium name="Pathogen Informatics"/>
        </authorList>
    </citation>
    <scope>NUCLEOTIDE SEQUENCE [LARGE SCALE GENOMIC DNA]</scope>
</reference>
<name>A0A183GTR2_HELPZ</name>
<feature type="transmembrane region" description="Helical" evidence="1">
    <location>
        <begin position="6"/>
        <end position="25"/>
    </location>
</feature>
<reference evidence="4" key="2">
    <citation type="submission" date="2019-09" db="UniProtKB">
        <authorList>
            <consortium name="WormBaseParasite"/>
        </authorList>
    </citation>
    <scope>IDENTIFICATION</scope>
</reference>
<evidence type="ECO:0000256" key="1">
    <source>
        <dbReference type="SAM" id="Phobius"/>
    </source>
</evidence>
<dbReference type="Proteomes" id="UP000050761">
    <property type="component" value="Unassembled WGS sequence"/>
</dbReference>
<keyword evidence="3" id="KW-1185">Reference proteome</keyword>
<evidence type="ECO:0000313" key="4">
    <source>
        <dbReference type="WBParaSite" id="HPBE_0002608201-mRNA-1"/>
    </source>
</evidence>
<dbReference type="OrthoDB" id="29661at2759"/>
<keyword evidence="1" id="KW-1133">Transmembrane helix</keyword>
<feature type="transmembrane region" description="Helical" evidence="1">
    <location>
        <begin position="130"/>
        <end position="151"/>
    </location>
</feature>
<keyword evidence="1" id="KW-0472">Membrane</keyword>
<gene>
    <name evidence="2" type="ORF">HPBE_LOCUS26081</name>
</gene>
<feature type="transmembrane region" description="Helical" evidence="1">
    <location>
        <begin position="70"/>
        <end position="89"/>
    </location>
</feature>
<protein>
    <submittedName>
        <fullName evidence="4">Na_H_Exchanger domain-containing protein</fullName>
    </submittedName>
</protein>
<accession>A0A3P8DV33</accession>
<proteinExistence type="predicted"/>
<evidence type="ECO:0000313" key="3">
    <source>
        <dbReference type="Proteomes" id="UP000050761"/>
    </source>
</evidence>
<dbReference type="WBParaSite" id="HPBE_0002608201-mRNA-1">
    <property type="protein sequence ID" value="HPBE_0002608201-mRNA-1"/>
    <property type="gene ID" value="HPBE_0002608201"/>
</dbReference>
<sequence length="197" mass="22266">MGSCSLYAMSLFCIIIGGIRSANFVKRQIVKKRKLEVCSESSVCICKFLESLILYLLLQASISMSEAKKFPFTASIVLFTLYMFFKLATRLPDDLQPYLEYIPTITKAHVMKFLLILICYEDLLVMSLNVVILGCVALAALLKPLFSFVLSRLPIGNRRPRLNLPYLFSIKKGTKEMDEGDIEDAKKDDYVGCYGKS</sequence>
<accession>A0A183GTR2</accession>